<dbReference type="PANTHER" id="PTHR43179">
    <property type="entry name" value="RHAMNOSYLTRANSFERASE WBBL"/>
    <property type="match status" value="1"/>
</dbReference>
<keyword evidence="7" id="KW-1133">Transmembrane helix</keyword>
<keyword evidence="8" id="KW-0472">Membrane</keyword>
<dbReference type="Pfam" id="PF00535">
    <property type="entry name" value="Glycos_transf_2"/>
    <property type="match status" value="1"/>
</dbReference>
<dbReference type="PANTHER" id="PTHR43179:SF7">
    <property type="entry name" value="RHAMNOSYLTRANSFERASE WBBL"/>
    <property type="match status" value="1"/>
</dbReference>
<dbReference type="InterPro" id="IPR001173">
    <property type="entry name" value="Glyco_trans_2-like"/>
</dbReference>
<comment type="subcellular location">
    <subcellularLocation>
        <location evidence="1">Membrane</location>
        <topology evidence="1">Multi-pass membrane protein</topology>
    </subcellularLocation>
</comment>
<evidence type="ECO:0000313" key="10">
    <source>
        <dbReference type="EMBL" id="BDV32972.1"/>
    </source>
</evidence>
<dbReference type="SUPFAM" id="SSF53448">
    <property type="entry name" value="Nucleotide-diphospho-sugar transferases"/>
    <property type="match status" value="1"/>
</dbReference>
<feature type="domain" description="Glycosyltransferase 2-like" evidence="9">
    <location>
        <begin position="371"/>
        <end position="490"/>
    </location>
</feature>
<dbReference type="InterPro" id="IPR029044">
    <property type="entry name" value="Nucleotide-diphossugar_trans"/>
</dbReference>
<evidence type="ECO:0000256" key="6">
    <source>
        <dbReference type="ARBA" id="ARBA00022692"/>
    </source>
</evidence>
<evidence type="ECO:0000256" key="3">
    <source>
        <dbReference type="ARBA" id="ARBA00004991"/>
    </source>
</evidence>
<name>A0ABN6VFP6_9HYPH</name>
<proteinExistence type="predicted"/>
<evidence type="ECO:0000256" key="4">
    <source>
        <dbReference type="ARBA" id="ARBA00022676"/>
    </source>
</evidence>
<evidence type="ECO:0000256" key="2">
    <source>
        <dbReference type="ARBA" id="ARBA00004760"/>
    </source>
</evidence>
<evidence type="ECO:0000256" key="1">
    <source>
        <dbReference type="ARBA" id="ARBA00004141"/>
    </source>
</evidence>
<evidence type="ECO:0000256" key="5">
    <source>
        <dbReference type="ARBA" id="ARBA00022679"/>
    </source>
</evidence>
<protein>
    <recommendedName>
        <fullName evidence="9">Glycosyltransferase 2-like domain-containing protein</fullName>
    </recommendedName>
</protein>
<dbReference type="CDD" id="cd04186">
    <property type="entry name" value="GT_2_like_c"/>
    <property type="match status" value="1"/>
</dbReference>
<keyword evidence="5" id="KW-0808">Transferase</keyword>
<dbReference type="Pfam" id="PF13506">
    <property type="entry name" value="Glyco_transf_21"/>
    <property type="match status" value="1"/>
</dbReference>
<evidence type="ECO:0000259" key="9">
    <source>
        <dbReference type="Pfam" id="PF00535"/>
    </source>
</evidence>
<keyword evidence="4" id="KW-0328">Glycosyltransferase</keyword>
<reference evidence="10 11" key="1">
    <citation type="journal article" date="2023" name="Int. J. Syst. Evol. Microbiol.">
        <title>Methylocystis iwaonis sp. nov., a type II methane-oxidizing bacterium from surface soil of a rice paddy field in Japan, and emended description of the genus Methylocystis (ex Whittenbury et al. 1970) Bowman et al. 1993.</title>
        <authorList>
            <person name="Kaise H."/>
            <person name="Sawadogo J.B."/>
            <person name="Alam M.S."/>
            <person name="Ueno C."/>
            <person name="Dianou D."/>
            <person name="Shinjo R."/>
            <person name="Asakawa S."/>
        </authorList>
    </citation>
    <scope>NUCLEOTIDE SEQUENCE [LARGE SCALE GENOMIC DNA]</scope>
    <source>
        <strain evidence="10 11">SS37A-Re</strain>
    </source>
</reference>
<dbReference type="EMBL" id="AP027142">
    <property type="protein sequence ID" value="BDV32972.1"/>
    <property type="molecule type" value="Genomic_DNA"/>
</dbReference>
<evidence type="ECO:0000313" key="11">
    <source>
        <dbReference type="Proteomes" id="UP001317629"/>
    </source>
</evidence>
<dbReference type="Gene3D" id="3.90.550.10">
    <property type="entry name" value="Spore Coat Polysaccharide Biosynthesis Protein SpsA, Chain A"/>
    <property type="match status" value="1"/>
</dbReference>
<dbReference type="InterPro" id="IPR025993">
    <property type="entry name" value="Ceramide_glucosylTrfase"/>
</dbReference>
<evidence type="ECO:0000256" key="7">
    <source>
        <dbReference type="ARBA" id="ARBA00022989"/>
    </source>
</evidence>
<accession>A0ABN6VFP6</accession>
<comment type="pathway">
    <text evidence="2">Lipid metabolism; sphingolipid metabolism.</text>
</comment>
<sequence length="638" mass="70579">MEDGFLNATSAEPWLGLPDVDLRSGGRFLSLRYAADPYDPPVRPVLRFWLKDGDYRDHILPAPYDGVGAWLGHTPPDFSSVWISPTNRKGRFDFEIIDIRKPHLLELLKRARHSPKRVFFAVSAGMVGLDQEAELNWRWALGSEPFSHYENWRRRREGTDSRRQLRCGQLAFSLYVDITGASVSAIDKTCTSIARQSYANWRTIFHGAPLDPTAERTLAAWLDKSDFKIMQGDEPPLSSDYLTALHAGDILAGNALESCARHLERYPDHTIVYADELGQRPVLKPGWSPTLQAFAPYVGRSAFFASSIASSAGLTISDGAEAIFDNALSAQTAKVGSIRRPLFGLAPAGGKFRPAKAPDAIYGRQSACVGVVIPTRDRADLLQVCLESLFNRTSYSNYKVVVVDNDSRDPRTLDLMAQMEAAEPRLSILKQPGAFNFSALSNAGANAVEGDVLLFLNNDTCVMTPDWIERLLYFAIQKDIGAVGAKLLYPDQRVQHVGVLLGMGGVAGHFGAGLHAQAPGWMERNRVPHEVSAVTGACLMVERRKFEAVGGFDAVNLPIDLNDVDLCLRLGERGWRTICNAEAVLVHHQSASRGGGLRLQKVYAKERRFFMERWRAVIRDDPYFHPALSLYAAEAALP</sequence>
<evidence type="ECO:0000256" key="8">
    <source>
        <dbReference type="ARBA" id="ARBA00023136"/>
    </source>
</evidence>
<keyword evidence="11" id="KW-1185">Reference proteome</keyword>
<comment type="pathway">
    <text evidence="3">Sphingolipid metabolism.</text>
</comment>
<gene>
    <name evidence="10" type="ORF">SS37A_05010</name>
</gene>
<dbReference type="Proteomes" id="UP001317629">
    <property type="component" value="Chromosome"/>
</dbReference>
<keyword evidence="6" id="KW-0812">Transmembrane</keyword>
<organism evidence="10 11">
    <name type="scientific">Methylocystis iwaonis</name>
    <dbReference type="NCBI Taxonomy" id="2885079"/>
    <lineage>
        <taxon>Bacteria</taxon>
        <taxon>Pseudomonadati</taxon>
        <taxon>Pseudomonadota</taxon>
        <taxon>Alphaproteobacteria</taxon>
        <taxon>Hyphomicrobiales</taxon>
        <taxon>Methylocystaceae</taxon>
        <taxon>Methylocystis</taxon>
    </lineage>
</organism>